<dbReference type="InterPro" id="IPR057059">
    <property type="entry name" value="LTI65/LTI78_PGEED"/>
</dbReference>
<dbReference type="AlphaFoldDB" id="A0A843W3K1"/>
<evidence type="ECO:0000256" key="1">
    <source>
        <dbReference type="SAM" id="MobiDB-lite"/>
    </source>
</evidence>
<dbReference type="Pfam" id="PF23403">
    <property type="entry name" value="LTI65_LTI78_N"/>
    <property type="match status" value="1"/>
</dbReference>
<dbReference type="PANTHER" id="PTHR33836:SF7">
    <property type="entry name" value="LOW-TEMPERATURE-INDUCED PROTEIN"/>
    <property type="match status" value="1"/>
</dbReference>
<gene>
    <name evidence="4" type="ORF">Taro_030515</name>
</gene>
<name>A0A843W3K1_COLES</name>
<sequence>MAQIDGLRYMEGSEGGHGPWPSPASPAFGRIYDHEEEHGHHHGKKSVLAKVKDVAKKLKHSLSKKRHGQDVDDGHYTRNWGIVLDENDDADFPGAPVYEPMPVPGPHKEAATLQTATTPKEKGATASPADAHSKTLEHVDSFKEEDLPEQVKLPSQGDVADKHVTEPKDNPAEPAVEQGGNSKTLTETVTEILSPAYAAVTEATRRITSKIPSPQLSGQDREAMSKQMWDKGISVKEYLLQKLEPGEDEKALSEVITEAMSPKKRSADAGGAAEVGMVEIVRGAVTSLLGNKEKPADGLPTAGTEIPYGNIAVSKEVRPVLTYSKSQPLPISTCPQVIQVSQSRLSSSVPTTPHAPATSTLAPRNLVQKAPFEGVIEEEQSNQSNGKMLQAYLN</sequence>
<comment type="caution">
    <text evidence="4">The sequence shown here is derived from an EMBL/GenBank/DDBJ whole genome shotgun (WGS) entry which is preliminary data.</text>
</comment>
<keyword evidence="5" id="KW-1185">Reference proteome</keyword>
<dbReference type="EMBL" id="NMUH01002103">
    <property type="protein sequence ID" value="MQL97819.1"/>
    <property type="molecule type" value="Genomic_DNA"/>
</dbReference>
<accession>A0A843W3K1</accession>
<dbReference type="InterPro" id="IPR037491">
    <property type="entry name" value="LTI78/LTI65"/>
</dbReference>
<evidence type="ECO:0008006" key="6">
    <source>
        <dbReference type="Google" id="ProtNLM"/>
    </source>
</evidence>
<feature type="region of interest" description="Disordered" evidence="1">
    <location>
        <begin position="143"/>
        <end position="181"/>
    </location>
</feature>
<reference evidence="4" key="1">
    <citation type="submission" date="2017-07" db="EMBL/GenBank/DDBJ databases">
        <title>Taro Niue Genome Assembly and Annotation.</title>
        <authorList>
            <person name="Atibalentja N."/>
            <person name="Keating K."/>
            <person name="Fields C.J."/>
        </authorList>
    </citation>
    <scope>NUCLEOTIDE SEQUENCE</scope>
    <source>
        <strain evidence="4">Niue_2</strain>
        <tissue evidence="4">Leaf</tissue>
    </source>
</reference>
<dbReference type="GO" id="GO:0009737">
    <property type="term" value="P:response to abscisic acid"/>
    <property type="evidence" value="ECO:0007669"/>
    <property type="project" value="InterPro"/>
</dbReference>
<feature type="compositionally biased region" description="Basic and acidic residues" evidence="1">
    <location>
        <begin position="159"/>
        <end position="171"/>
    </location>
</feature>
<evidence type="ECO:0000259" key="2">
    <source>
        <dbReference type="Pfam" id="PF23399"/>
    </source>
</evidence>
<protein>
    <recommendedName>
        <fullName evidence="6">Low-temperature-induced 65 kDa protein</fullName>
    </recommendedName>
</protein>
<dbReference type="InterPro" id="IPR056605">
    <property type="entry name" value="LTI65_LTI78_N"/>
</dbReference>
<dbReference type="Proteomes" id="UP000652761">
    <property type="component" value="Unassembled WGS sequence"/>
</dbReference>
<proteinExistence type="predicted"/>
<evidence type="ECO:0000313" key="5">
    <source>
        <dbReference type="Proteomes" id="UP000652761"/>
    </source>
</evidence>
<evidence type="ECO:0000259" key="3">
    <source>
        <dbReference type="Pfam" id="PF23403"/>
    </source>
</evidence>
<evidence type="ECO:0000313" key="4">
    <source>
        <dbReference type="EMBL" id="MQL97819.1"/>
    </source>
</evidence>
<dbReference type="PANTHER" id="PTHR33836">
    <property type="entry name" value="LOW-TEMPERATURE-INDUCED 65 KDA PROTEIN-RELATED"/>
    <property type="match status" value="1"/>
</dbReference>
<feature type="domain" description="LTI65/LTI78 N-terminal" evidence="3">
    <location>
        <begin position="40"/>
        <end position="99"/>
    </location>
</feature>
<feature type="domain" description="LTI65/LTI78 PGEED repeat" evidence="2">
    <location>
        <begin position="230"/>
        <end position="260"/>
    </location>
</feature>
<organism evidence="4 5">
    <name type="scientific">Colocasia esculenta</name>
    <name type="common">Wild taro</name>
    <name type="synonym">Arum esculentum</name>
    <dbReference type="NCBI Taxonomy" id="4460"/>
    <lineage>
        <taxon>Eukaryota</taxon>
        <taxon>Viridiplantae</taxon>
        <taxon>Streptophyta</taxon>
        <taxon>Embryophyta</taxon>
        <taxon>Tracheophyta</taxon>
        <taxon>Spermatophyta</taxon>
        <taxon>Magnoliopsida</taxon>
        <taxon>Liliopsida</taxon>
        <taxon>Araceae</taxon>
        <taxon>Aroideae</taxon>
        <taxon>Colocasieae</taxon>
        <taxon>Colocasia</taxon>
    </lineage>
</organism>
<dbReference type="OrthoDB" id="670168at2759"/>
<dbReference type="Pfam" id="PF23399">
    <property type="entry name" value="LTI65_PGEED"/>
    <property type="match status" value="1"/>
</dbReference>